<organism evidence="11 12">
    <name type="scientific">Rhodoplanes elegans</name>
    <dbReference type="NCBI Taxonomy" id="29408"/>
    <lineage>
        <taxon>Bacteria</taxon>
        <taxon>Pseudomonadati</taxon>
        <taxon>Pseudomonadota</taxon>
        <taxon>Alphaproteobacteria</taxon>
        <taxon>Hyphomicrobiales</taxon>
        <taxon>Nitrobacteraceae</taxon>
        <taxon>Rhodoplanes</taxon>
    </lineage>
</organism>
<evidence type="ECO:0000256" key="9">
    <source>
        <dbReference type="HAMAP-Rule" id="MF_01924"/>
    </source>
</evidence>
<name>A0A327KCT4_9BRAD</name>
<sequence>MRVWRPESLVGVTAIVLIAAAIIGAIVATGAIPPAAAQSVAVPSAGLPEGFVRLRERDPSIRQDMRYAGPFNFTGRRVPGYLAGECILLRPVADALARAQARLLADGYSLKVYDCYRPERAVRAFVEWAQSPEPDRMAPIFSPAIHKSQQFALGYIAKRSRHSLGVAVDVGLVRTDEPDLPTPREAGPCDGPFAQRARESSLDMGTAFDCSAPASATAARVAPAARANRDRLVGALAAEGFRNYRLEWWHFDYGGPTPPVRAWNFPVR</sequence>
<comment type="cofactor">
    <cofactor evidence="9">
        <name>Zn(2+)</name>
        <dbReference type="ChEBI" id="CHEBI:29105"/>
    </cofactor>
    <text evidence="9">Binds 1 zinc ion per subunit.</text>
</comment>
<dbReference type="InterPro" id="IPR009045">
    <property type="entry name" value="Zn_M74/Hedgehog-like"/>
</dbReference>
<evidence type="ECO:0000256" key="4">
    <source>
        <dbReference type="ARBA" id="ARBA00022801"/>
    </source>
</evidence>
<dbReference type="OrthoDB" id="9801430at2"/>
<keyword evidence="12" id="KW-1185">Reference proteome</keyword>
<keyword evidence="4 9" id="KW-0378">Hydrolase</keyword>
<feature type="active site" description="Proton donor/acceptor" evidence="9">
    <location>
        <position position="247"/>
    </location>
</feature>
<evidence type="ECO:0000256" key="3">
    <source>
        <dbReference type="ARBA" id="ARBA00022723"/>
    </source>
</evidence>
<protein>
    <recommendedName>
        <fullName evidence="9 10">D-alanyl-D-alanine dipeptidase</fullName>
        <shortName evidence="9 10">D-Ala-D-Ala dipeptidase</shortName>
        <ecNumber evidence="9 10">3.4.13.22</ecNumber>
    </recommendedName>
</protein>
<dbReference type="SUPFAM" id="SSF55166">
    <property type="entry name" value="Hedgehog/DD-peptidase"/>
    <property type="match status" value="1"/>
</dbReference>
<feature type="binding site" evidence="9">
    <location>
        <position position="169"/>
    </location>
    <ligand>
        <name>Zn(2+)</name>
        <dbReference type="ChEBI" id="CHEBI:29105"/>
        <note>catalytic</note>
    </ligand>
</feature>
<dbReference type="GO" id="GO:0006508">
    <property type="term" value="P:proteolysis"/>
    <property type="evidence" value="ECO:0007669"/>
    <property type="project" value="UniProtKB-KW"/>
</dbReference>
<gene>
    <name evidence="9" type="primary">ddpX</name>
    <name evidence="11" type="ORF">CH338_18575</name>
</gene>
<dbReference type="GO" id="GO:0160237">
    <property type="term" value="F:D-Ala-D-Ala dipeptidase activity"/>
    <property type="evidence" value="ECO:0007669"/>
    <property type="project" value="UniProtKB-EC"/>
</dbReference>
<dbReference type="GO" id="GO:0071555">
    <property type="term" value="P:cell wall organization"/>
    <property type="evidence" value="ECO:0007669"/>
    <property type="project" value="UniProtKB-KW"/>
</dbReference>
<evidence type="ECO:0000256" key="10">
    <source>
        <dbReference type="PIRNR" id="PIRNR026671"/>
    </source>
</evidence>
<evidence type="ECO:0000256" key="7">
    <source>
        <dbReference type="ARBA" id="ARBA00023049"/>
    </source>
</evidence>
<comment type="caution">
    <text evidence="11">The sequence shown here is derived from an EMBL/GenBank/DDBJ whole genome shotgun (WGS) entry which is preliminary data.</text>
</comment>
<keyword evidence="8 10" id="KW-0961">Cell wall biogenesis/degradation</keyword>
<dbReference type="RefSeq" id="WP_111358614.1">
    <property type="nucleotide sequence ID" value="NZ_NHSK01000246.1"/>
</dbReference>
<dbReference type="EC" id="3.4.13.22" evidence="9 10"/>
<accession>A0A327KCT4</accession>
<dbReference type="EMBL" id="NPEU01000243">
    <property type="protein sequence ID" value="RAI35826.1"/>
    <property type="molecule type" value="Genomic_DNA"/>
</dbReference>
<proteinExistence type="inferred from homology"/>
<evidence type="ECO:0000313" key="11">
    <source>
        <dbReference type="EMBL" id="RAI35826.1"/>
    </source>
</evidence>
<evidence type="ECO:0000256" key="1">
    <source>
        <dbReference type="ARBA" id="ARBA00001362"/>
    </source>
</evidence>
<dbReference type="Proteomes" id="UP000248863">
    <property type="component" value="Unassembled WGS sequence"/>
</dbReference>
<dbReference type="HAMAP" id="MF_01924">
    <property type="entry name" value="A_A_dipeptidase"/>
    <property type="match status" value="1"/>
</dbReference>
<feature type="binding site" evidence="9">
    <location>
        <position position="162"/>
    </location>
    <ligand>
        <name>Zn(2+)</name>
        <dbReference type="ChEBI" id="CHEBI:29105"/>
        <note>catalytic</note>
    </ligand>
</feature>
<dbReference type="Gene3D" id="3.30.1380.10">
    <property type="match status" value="1"/>
</dbReference>
<dbReference type="GO" id="GO:0008237">
    <property type="term" value="F:metallopeptidase activity"/>
    <property type="evidence" value="ECO:0007669"/>
    <property type="project" value="UniProtKB-KW"/>
</dbReference>
<evidence type="ECO:0000313" key="12">
    <source>
        <dbReference type="Proteomes" id="UP000248863"/>
    </source>
</evidence>
<comment type="similarity">
    <text evidence="9 10">Belongs to the peptidase M15D family.</text>
</comment>
<comment type="function">
    <text evidence="9 10">Catalyzes hydrolysis of the D-alanyl-D-alanine dipeptide.</text>
</comment>
<dbReference type="InterPro" id="IPR000755">
    <property type="entry name" value="A_A_dipeptidase"/>
</dbReference>
<keyword evidence="3 9" id="KW-0479">Metal-binding</keyword>
<dbReference type="PANTHER" id="PTHR43126">
    <property type="entry name" value="D-ALANYL-D-ALANINE DIPEPTIDASE"/>
    <property type="match status" value="1"/>
</dbReference>
<keyword evidence="5 9" id="KW-0862">Zinc</keyword>
<keyword evidence="2 9" id="KW-0645">Protease</keyword>
<keyword evidence="6 9" id="KW-0224">Dipeptidase</keyword>
<evidence type="ECO:0000256" key="6">
    <source>
        <dbReference type="ARBA" id="ARBA00022997"/>
    </source>
</evidence>
<keyword evidence="7 9" id="KW-0482">Metalloprotease</keyword>
<evidence type="ECO:0000256" key="5">
    <source>
        <dbReference type="ARBA" id="ARBA00022833"/>
    </source>
</evidence>
<dbReference type="Pfam" id="PF01427">
    <property type="entry name" value="Peptidase_M15"/>
    <property type="match status" value="2"/>
</dbReference>
<feature type="site" description="Transition state stabilizer" evidence="9">
    <location>
        <position position="117"/>
    </location>
</feature>
<dbReference type="PANTHER" id="PTHR43126:SF1">
    <property type="entry name" value="D-ALANYL-D-ALANINE DIPEPTIDASE"/>
    <property type="match status" value="1"/>
</dbReference>
<feature type="binding site" evidence="9">
    <location>
        <position position="250"/>
    </location>
    <ligand>
        <name>Zn(2+)</name>
        <dbReference type="ChEBI" id="CHEBI:29105"/>
        <note>catalytic</note>
    </ligand>
</feature>
<reference evidence="11 12" key="1">
    <citation type="submission" date="2017-07" db="EMBL/GenBank/DDBJ databases">
        <title>Draft Genome Sequences of Select Purple Nonsulfur Bacteria.</title>
        <authorList>
            <person name="Lasarre B."/>
            <person name="Mckinlay J.B."/>
        </authorList>
    </citation>
    <scope>NUCLEOTIDE SEQUENCE [LARGE SCALE GENOMIC DNA]</scope>
    <source>
        <strain evidence="11 12">DSM 11907</strain>
    </source>
</reference>
<evidence type="ECO:0000256" key="2">
    <source>
        <dbReference type="ARBA" id="ARBA00022670"/>
    </source>
</evidence>
<dbReference type="PIRSF" id="PIRSF026671">
    <property type="entry name" value="AA_dipeptidase"/>
    <property type="match status" value="1"/>
</dbReference>
<evidence type="ECO:0000256" key="8">
    <source>
        <dbReference type="ARBA" id="ARBA00023316"/>
    </source>
</evidence>
<dbReference type="AlphaFoldDB" id="A0A327KCT4"/>
<dbReference type="GO" id="GO:0008270">
    <property type="term" value="F:zinc ion binding"/>
    <property type="evidence" value="ECO:0007669"/>
    <property type="project" value="UniProtKB-UniRule"/>
</dbReference>
<comment type="catalytic activity">
    <reaction evidence="1 9 10">
        <text>D-alanyl-D-alanine + H2O = 2 D-alanine</text>
        <dbReference type="Rhea" id="RHEA:20661"/>
        <dbReference type="ChEBI" id="CHEBI:15377"/>
        <dbReference type="ChEBI" id="CHEBI:57416"/>
        <dbReference type="ChEBI" id="CHEBI:57822"/>
        <dbReference type="EC" id="3.4.13.22"/>
    </reaction>
</comment>